<name>A0A6F9DMW2_9ASCI</name>
<comment type="similarity">
    <text evidence="1">Belongs to the FPP/GGPP synthase family.</text>
</comment>
<dbReference type="Pfam" id="PF00348">
    <property type="entry name" value="polyprenyl_synt"/>
    <property type="match status" value="1"/>
</dbReference>
<organism evidence="2">
    <name type="scientific">Phallusia mammillata</name>
    <dbReference type="NCBI Taxonomy" id="59560"/>
    <lineage>
        <taxon>Eukaryota</taxon>
        <taxon>Metazoa</taxon>
        <taxon>Chordata</taxon>
        <taxon>Tunicata</taxon>
        <taxon>Ascidiacea</taxon>
        <taxon>Phlebobranchia</taxon>
        <taxon>Ascidiidae</taxon>
        <taxon>Phallusia</taxon>
    </lineage>
</organism>
<dbReference type="GO" id="GO:0008299">
    <property type="term" value="P:isoprenoid biosynthetic process"/>
    <property type="evidence" value="ECO:0007669"/>
    <property type="project" value="InterPro"/>
</dbReference>
<evidence type="ECO:0000313" key="2">
    <source>
        <dbReference type="EMBL" id="CAB3264764.1"/>
    </source>
</evidence>
<dbReference type="GO" id="GO:0005739">
    <property type="term" value="C:mitochondrion"/>
    <property type="evidence" value="ECO:0007669"/>
    <property type="project" value="TreeGrafter"/>
</dbReference>
<sequence length="395" mass="43586">MNVATRLLGRKPNSCSCWLKCSYSFQSITNGLTKDSNQAINKAVYDAEKIVGFPTSFLSLRALLSNELSAVALHLRKLVRTNHPLIKTARGMLFDSKHNVQVRGLVVLLLSKAIADKDGGIEASEIYSRHRSLAELTELIHTAFLIHRGLVDVETLLKVDSKNSRGELELGNKMAVLSGDFLLANACVALSELKNSKVVDLMSSSISDMSHGFFVLPESGEFSHITSLEDLPMSLTQWRDIMYLAHGSLLSNACRASVQLAGKSVEYGNTASEFGKHLILAQLANFDLQRVNNGNGNNGQNHNFLSEICMLPVVLAAEQNNGQKWMEQFLENEGNEYKLCKDKLLTSVKQNTKAMEDADQTRKCHRNLALQSLSELPLCEERTSLELLTNAFAGS</sequence>
<dbReference type="SUPFAM" id="SSF48576">
    <property type="entry name" value="Terpenoid synthases"/>
    <property type="match status" value="1"/>
</dbReference>
<keyword evidence="1" id="KW-0808">Transferase</keyword>
<dbReference type="PANTHER" id="PTHR12001">
    <property type="entry name" value="GERANYLGERANYL PYROPHOSPHATE SYNTHASE"/>
    <property type="match status" value="1"/>
</dbReference>
<dbReference type="GO" id="GO:0004659">
    <property type="term" value="F:prenyltransferase activity"/>
    <property type="evidence" value="ECO:0007669"/>
    <property type="project" value="InterPro"/>
</dbReference>
<evidence type="ECO:0000256" key="1">
    <source>
        <dbReference type="RuleBase" id="RU004466"/>
    </source>
</evidence>
<dbReference type="GO" id="GO:0006744">
    <property type="term" value="P:ubiquinone biosynthetic process"/>
    <property type="evidence" value="ECO:0007669"/>
    <property type="project" value="TreeGrafter"/>
</dbReference>
<protein>
    <submittedName>
        <fullName evidence="2">Decaprenyl-diphosphate synthase subunit 2</fullName>
    </submittedName>
</protein>
<dbReference type="Gene3D" id="1.10.600.10">
    <property type="entry name" value="Farnesyl Diphosphate Synthase"/>
    <property type="match status" value="1"/>
</dbReference>
<reference evidence="2" key="1">
    <citation type="submission" date="2020-04" db="EMBL/GenBank/DDBJ databases">
        <authorList>
            <person name="Neveu A P."/>
        </authorList>
    </citation>
    <scope>NUCLEOTIDE SEQUENCE</scope>
    <source>
        <tissue evidence="2">Whole embryo</tissue>
    </source>
</reference>
<accession>A0A6F9DMW2</accession>
<gene>
    <name evidence="2" type="primary">Pdss2</name>
</gene>
<proteinExistence type="evidence at transcript level"/>
<dbReference type="InterPro" id="IPR000092">
    <property type="entry name" value="Polyprenyl_synt"/>
</dbReference>
<dbReference type="EMBL" id="LR788902">
    <property type="protein sequence ID" value="CAB3264764.1"/>
    <property type="molecule type" value="mRNA"/>
</dbReference>
<dbReference type="GO" id="GO:1990234">
    <property type="term" value="C:transferase complex"/>
    <property type="evidence" value="ECO:0007669"/>
    <property type="project" value="TreeGrafter"/>
</dbReference>
<dbReference type="PANTHER" id="PTHR12001:SF55">
    <property type="entry name" value="ALL TRANS-POLYPRENYL-DIPHOSPHATE SYNTHASE PDSS2"/>
    <property type="match status" value="1"/>
</dbReference>
<dbReference type="InterPro" id="IPR008949">
    <property type="entry name" value="Isoprenoid_synthase_dom_sf"/>
</dbReference>
<dbReference type="AlphaFoldDB" id="A0A6F9DMW2"/>